<dbReference type="EMBL" id="JACGWN010000005">
    <property type="protein sequence ID" value="KAL0451171.1"/>
    <property type="molecule type" value="Genomic_DNA"/>
</dbReference>
<reference evidence="1" key="2">
    <citation type="journal article" date="2024" name="Plant">
        <title>Genomic evolution and insights into agronomic trait innovations of Sesamum species.</title>
        <authorList>
            <person name="Miao H."/>
            <person name="Wang L."/>
            <person name="Qu L."/>
            <person name="Liu H."/>
            <person name="Sun Y."/>
            <person name="Le M."/>
            <person name="Wang Q."/>
            <person name="Wei S."/>
            <person name="Zheng Y."/>
            <person name="Lin W."/>
            <person name="Duan Y."/>
            <person name="Cao H."/>
            <person name="Xiong S."/>
            <person name="Wang X."/>
            <person name="Wei L."/>
            <person name="Li C."/>
            <person name="Ma Q."/>
            <person name="Ju M."/>
            <person name="Zhao R."/>
            <person name="Li G."/>
            <person name="Mu C."/>
            <person name="Tian Q."/>
            <person name="Mei H."/>
            <person name="Zhang T."/>
            <person name="Gao T."/>
            <person name="Zhang H."/>
        </authorList>
    </citation>
    <scope>NUCLEOTIDE SEQUENCE</scope>
    <source>
        <strain evidence="1">KEN1</strain>
    </source>
</reference>
<evidence type="ECO:0000313" key="1">
    <source>
        <dbReference type="EMBL" id="KAL0451171.1"/>
    </source>
</evidence>
<dbReference type="Gene3D" id="1.10.220.150">
    <property type="entry name" value="Arf GTPase activating protein"/>
    <property type="match status" value="1"/>
</dbReference>
<name>A0AAW2XDT1_9LAMI</name>
<dbReference type="AlphaFoldDB" id="A0AAW2XDT1"/>
<protein>
    <submittedName>
        <fullName evidence="1">Uncharacterized protein</fullName>
    </submittedName>
</protein>
<proteinExistence type="predicted"/>
<dbReference type="InterPro" id="IPR037278">
    <property type="entry name" value="ARFGAP/RecO"/>
</dbReference>
<organism evidence="1">
    <name type="scientific">Sesamum latifolium</name>
    <dbReference type="NCBI Taxonomy" id="2727402"/>
    <lineage>
        <taxon>Eukaryota</taxon>
        <taxon>Viridiplantae</taxon>
        <taxon>Streptophyta</taxon>
        <taxon>Embryophyta</taxon>
        <taxon>Tracheophyta</taxon>
        <taxon>Spermatophyta</taxon>
        <taxon>Magnoliopsida</taxon>
        <taxon>eudicotyledons</taxon>
        <taxon>Gunneridae</taxon>
        <taxon>Pentapetalae</taxon>
        <taxon>asterids</taxon>
        <taxon>lamiids</taxon>
        <taxon>Lamiales</taxon>
        <taxon>Pedaliaceae</taxon>
        <taxon>Sesamum</taxon>
    </lineage>
</organism>
<dbReference type="SUPFAM" id="SSF57863">
    <property type="entry name" value="ArfGap/RecO-like zinc finger"/>
    <property type="match status" value="1"/>
</dbReference>
<sequence>MAASRRLRDLQSQPGNKICVDCSQKTPSGLPYLMAFLCASSAPENTADSASTSPSSDP</sequence>
<gene>
    <name evidence="1" type="ORF">Slati_1673500</name>
</gene>
<accession>A0AAW2XDT1</accession>
<dbReference type="InterPro" id="IPR038508">
    <property type="entry name" value="ArfGAP_dom_sf"/>
</dbReference>
<reference evidence="1" key="1">
    <citation type="submission" date="2020-06" db="EMBL/GenBank/DDBJ databases">
        <authorList>
            <person name="Li T."/>
            <person name="Hu X."/>
            <person name="Zhang T."/>
            <person name="Song X."/>
            <person name="Zhang H."/>
            <person name="Dai N."/>
            <person name="Sheng W."/>
            <person name="Hou X."/>
            <person name="Wei L."/>
        </authorList>
    </citation>
    <scope>NUCLEOTIDE SEQUENCE</scope>
    <source>
        <strain evidence="1">KEN1</strain>
        <tissue evidence="1">Leaf</tissue>
    </source>
</reference>
<comment type="caution">
    <text evidence="1">The sequence shown here is derived from an EMBL/GenBank/DDBJ whole genome shotgun (WGS) entry which is preliminary data.</text>
</comment>